<comment type="caution">
    <text evidence="11">The sequence shown here is derived from an EMBL/GenBank/DDBJ whole genome shotgun (WGS) entry which is preliminary data.</text>
</comment>
<organism evidence="11 12">
    <name type="scientific">Drosophila gunungcola</name>
    <name type="common">fruit fly</name>
    <dbReference type="NCBI Taxonomy" id="103775"/>
    <lineage>
        <taxon>Eukaryota</taxon>
        <taxon>Metazoa</taxon>
        <taxon>Ecdysozoa</taxon>
        <taxon>Arthropoda</taxon>
        <taxon>Hexapoda</taxon>
        <taxon>Insecta</taxon>
        <taxon>Pterygota</taxon>
        <taxon>Neoptera</taxon>
        <taxon>Endopterygota</taxon>
        <taxon>Diptera</taxon>
        <taxon>Brachycera</taxon>
        <taxon>Muscomorpha</taxon>
        <taxon>Ephydroidea</taxon>
        <taxon>Drosophilidae</taxon>
        <taxon>Drosophila</taxon>
        <taxon>Sophophora</taxon>
    </lineage>
</organism>
<accession>A0A9P9YFD9</accession>
<feature type="compositionally biased region" description="Low complexity" evidence="9">
    <location>
        <begin position="433"/>
        <end position="444"/>
    </location>
</feature>
<dbReference type="Pfam" id="PF02582">
    <property type="entry name" value="DUF155"/>
    <property type="match status" value="1"/>
</dbReference>
<reference evidence="11" key="1">
    <citation type="journal article" date="2023" name="Genome Biol. Evol.">
        <title>Long-read-based Genome Assembly of Drosophila gunungcola Reveals Fewer Chemosensory Genes in Flower-breeding Species.</title>
        <authorList>
            <person name="Negi A."/>
            <person name="Liao B.Y."/>
            <person name="Yeh S.D."/>
        </authorList>
    </citation>
    <scope>NUCLEOTIDE SEQUENCE</scope>
    <source>
        <strain evidence="11">Sukarami</strain>
    </source>
</reference>
<evidence type="ECO:0000256" key="7">
    <source>
        <dbReference type="ARBA" id="ARBA00022807"/>
    </source>
</evidence>
<feature type="region of interest" description="Disordered" evidence="9">
    <location>
        <begin position="37"/>
        <end position="66"/>
    </location>
</feature>
<dbReference type="PANTHER" id="PTHR12473:SF17">
    <property type="entry name" value="UBIQUITIN CARBOXYL-TERMINAL HYDROLASE MINDY-3"/>
    <property type="match status" value="1"/>
</dbReference>
<evidence type="ECO:0000256" key="9">
    <source>
        <dbReference type="SAM" id="MobiDB-lite"/>
    </source>
</evidence>
<dbReference type="GO" id="GO:0005509">
    <property type="term" value="F:calcium ion binding"/>
    <property type="evidence" value="ECO:0007669"/>
    <property type="project" value="InterPro"/>
</dbReference>
<dbReference type="EC" id="3.4.19.12" evidence="8"/>
<evidence type="ECO:0000313" key="11">
    <source>
        <dbReference type="EMBL" id="KAI8035573.1"/>
    </source>
</evidence>
<keyword evidence="12" id="KW-1185">Reference proteome</keyword>
<evidence type="ECO:0000256" key="4">
    <source>
        <dbReference type="ARBA" id="ARBA00022670"/>
    </source>
</evidence>
<dbReference type="SUPFAM" id="SSF47473">
    <property type="entry name" value="EF-hand"/>
    <property type="match status" value="1"/>
</dbReference>
<dbReference type="PANTHER" id="PTHR12473">
    <property type="entry name" value="UBIQUITIN CARBOXYL-TERMINAL HYDROLASE MINDY-4-RELATED"/>
    <property type="match status" value="1"/>
</dbReference>
<evidence type="ECO:0000256" key="2">
    <source>
        <dbReference type="ARBA" id="ARBA00002107"/>
    </source>
</evidence>
<evidence type="ECO:0000313" key="12">
    <source>
        <dbReference type="Proteomes" id="UP001059596"/>
    </source>
</evidence>
<evidence type="ECO:0000256" key="5">
    <source>
        <dbReference type="ARBA" id="ARBA00022786"/>
    </source>
</evidence>
<dbReference type="Proteomes" id="UP001059596">
    <property type="component" value="Unassembled WGS sequence"/>
</dbReference>
<dbReference type="PROSITE" id="PS50222">
    <property type="entry name" value="EF_HAND_2"/>
    <property type="match status" value="1"/>
</dbReference>
<dbReference type="SMART" id="SM01174">
    <property type="entry name" value="DUF4205"/>
    <property type="match status" value="1"/>
</dbReference>
<comment type="similarity">
    <text evidence="3 8">Belongs to the MINDY deubiquitinase family. FAM188 subfamily.</text>
</comment>
<feature type="region of interest" description="Disordered" evidence="9">
    <location>
        <begin position="428"/>
        <end position="462"/>
    </location>
</feature>
<dbReference type="InterPro" id="IPR039785">
    <property type="entry name" value="MINY3/4"/>
</dbReference>
<keyword evidence="7 8" id="KW-0788">Thiol protease</keyword>
<evidence type="ECO:0000259" key="10">
    <source>
        <dbReference type="PROSITE" id="PS50222"/>
    </source>
</evidence>
<proteinExistence type="inferred from homology"/>
<feature type="compositionally biased region" description="Polar residues" evidence="9">
    <location>
        <begin position="38"/>
        <end position="49"/>
    </location>
</feature>
<dbReference type="GO" id="GO:1990380">
    <property type="term" value="F:K48-linked deubiquitinase activity"/>
    <property type="evidence" value="ECO:0007669"/>
    <property type="project" value="UniProtKB-UniRule"/>
</dbReference>
<dbReference type="GO" id="GO:0071108">
    <property type="term" value="P:protein K48-linked deubiquitination"/>
    <property type="evidence" value="ECO:0007669"/>
    <property type="project" value="InterPro"/>
</dbReference>
<dbReference type="AlphaFoldDB" id="A0A9P9YFD9"/>
<evidence type="ECO:0000256" key="8">
    <source>
        <dbReference type="RuleBase" id="RU367088"/>
    </source>
</evidence>
<dbReference type="GO" id="GO:0004843">
    <property type="term" value="F:cysteine-type deubiquitinase activity"/>
    <property type="evidence" value="ECO:0007669"/>
    <property type="project" value="UniProtKB-UniRule"/>
</dbReference>
<dbReference type="InterPro" id="IPR002048">
    <property type="entry name" value="EF_hand_dom"/>
</dbReference>
<gene>
    <name evidence="11" type="ORF">M5D96_011622</name>
</gene>
<feature type="domain" description="EF-hand" evidence="10">
    <location>
        <begin position="802"/>
        <end position="837"/>
    </location>
</feature>
<feature type="compositionally biased region" description="Gly residues" evidence="9">
    <location>
        <begin position="445"/>
        <end position="462"/>
    </location>
</feature>
<evidence type="ECO:0000256" key="1">
    <source>
        <dbReference type="ARBA" id="ARBA00000707"/>
    </source>
</evidence>
<evidence type="ECO:0000256" key="3">
    <source>
        <dbReference type="ARBA" id="ARBA00011074"/>
    </source>
</evidence>
<feature type="compositionally biased region" description="Low complexity" evidence="9">
    <location>
        <begin position="613"/>
        <end position="623"/>
    </location>
</feature>
<name>A0A9P9YFD9_9MUSC</name>
<dbReference type="GO" id="GO:0006508">
    <property type="term" value="P:proteolysis"/>
    <property type="evidence" value="ECO:0007669"/>
    <property type="project" value="UniProtKB-KW"/>
</dbReference>
<comment type="catalytic activity">
    <reaction evidence="1 8">
        <text>Thiol-dependent hydrolysis of ester, thioester, amide, peptide and isopeptide bonds formed by the C-terminal Gly of ubiquitin (a 76-residue protein attached to proteins as an intracellular targeting signal).</text>
        <dbReference type="EC" id="3.4.19.12"/>
    </reaction>
</comment>
<keyword evidence="6 8" id="KW-0378">Hydrolase</keyword>
<dbReference type="InterPro" id="IPR011992">
    <property type="entry name" value="EF-hand-dom_pair"/>
</dbReference>
<dbReference type="Pfam" id="PF13898">
    <property type="entry name" value="MINDY-3_4_CD"/>
    <property type="match status" value="2"/>
</dbReference>
<dbReference type="InterPro" id="IPR025257">
    <property type="entry name" value="MINDY-3/4_CD"/>
</dbReference>
<keyword evidence="5 8" id="KW-0833">Ubl conjugation pathway</keyword>
<keyword evidence="4 8" id="KW-0645">Protease</keyword>
<dbReference type="InterPro" id="IPR003734">
    <property type="entry name" value="DUF155"/>
</dbReference>
<protein>
    <recommendedName>
        <fullName evidence="8">Ubiquitin carboxyl-terminal hydrolase MINDY</fullName>
        <ecNumber evidence="8">3.4.19.12</ecNumber>
    </recommendedName>
</protein>
<evidence type="ECO:0000256" key="6">
    <source>
        <dbReference type="ARBA" id="ARBA00022801"/>
    </source>
</evidence>
<feature type="region of interest" description="Disordered" evidence="9">
    <location>
        <begin position="596"/>
        <end position="623"/>
    </location>
</feature>
<comment type="function">
    <text evidence="2 8">Hydrolase that can remove 'Lys-48'-linked conjugated ubiquitin from proteins.</text>
</comment>
<sequence length="943" mass="104535">MNFARLGFEQLMLRGLRMPRQQLQTQWMMNRRRWLASEATSTSPATNPASPAGPAPKKQSNSPERLESVLSPIRTRILRKKRLAIDELSALGFLNTRGYTTAEEYNLEDLQIALRQQNLYETKRFFSTDNLDVEQNVLFYPTGQQPREIFFFREGSVVFWNCSDIETNNVLSFLRSFERESYVSALVHGESEVMPYTYIPSTAVDVEGDLVAESSDFNNGKFFVTADTDSFLYKYTFSNAMAQSIKLGIWEATLDRYIDSIEHLTEDLKRGRRLRISRAAMLRKTGELFALRHVCSYFSISRRTKVMNEKINHCVELAELVSHNLNDAHHIRLEWMIIILIMVEVGFEILHFVSDHNDPHKLERSAAQCSAVQCSAADMNEEIVRERSGGEESSVVSPKTASSAAAAAAAAAASMTLASAALESHTTASANVSSTPPGSASPTTSGGGGGGGASGGGGAEGAGGAVASASGGLLQEKLPLQLQLNATDMRELREIKQLLWGDNVREDVFKRWSQGFEFSKVEPSALVQKQGGPCAVIAPVQAYLLKIIIMDMPGVKLSEISYDKCQNLLIQALCNILKNCRAPRYRIVHLMRRRGNATEAGSTKERSPGVEGGSAPAGPAGSSEAAAGAQVELAAEATPASLDNDPHRELSPDEFHERLHTLHFEDIATVARYYMENYGQLAHTYGVLLFMYSVFLTKGSELVAADISDTTYGYGAQSLINLMLTGRAVAHVWDNEQDVGGLKLRGICEQSDIGFITLMEQMRYCTVGSFFKNPRYPVWVMGSDTHLTVLFSNEKRLVSPETPSEIGRRIFKSYDPEGNNFISTTMLREVLAALNLVSEPAYVGLMQKRLDPENLGIILLNAFMDEFFPLERRSTPDTFELMHYNGIPGSNENNRVRYYCGSAILLEGDLKSICTSNPMVTCLQTKWPNIEINWHDVHMPSLN</sequence>
<dbReference type="EMBL" id="JAMKOV010000033">
    <property type="protein sequence ID" value="KAI8035573.1"/>
    <property type="molecule type" value="Genomic_DNA"/>
</dbReference>